<evidence type="ECO:0000313" key="3">
    <source>
        <dbReference type="Proteomes" id="UP000092462"/>
    </source>
</evidence>
<keyword evidence="3" id="KW-1185">Reference proteome</keyword>
<dbReference type="Proteomes" id="UP000092462">
    <property type="component" value="Unassembled WGS sequence"/>
</dbReference>
<dbReference type="VEuPathDB" id="VectorBase:PPAPM1_004556"/>
<keyword evidence="1" id="KW-0560">Oxidoreductase</keyword>
<dbReference type="GO" id="GO:0020037">
    <property type="term" value="F:heme binding"/>
    <property type="evidence" value="ECO:0007669"/>
    <property type="project" value="InterPro"/>
</dbReference>
<dbReference type="GO" id="GO:0005506">
    <property type="term" value="F:iron ion binding"/>
    <property type="evidence" value="ECO:0007669"/>
    <property type="project" value="InterPro"/>
</dbReference>
<evidence type="ECO:0000256" key="1">
    <source>
        <dbReference type="ARBA" id="ARBA00023033"/>
    </source>
</evidence>
<proteinExistence type="predicted"/>
<dbReference type="GO" id="GO:0004497">
    <property type="term" value="F:monooxygenase activity"/>
    <property type="evidence" value="ECO:0007669"/>
    <property type="project" value="UniProtKB-KW"/>
</dbReference>
<name>A0A1B0GP21_PHLPP</name>
<dbReference type="VEuPathDB" id="VectorBase:PPAI006430"/>
<sequence>MILLKFHAVSLPKRSQIFVRSLSGKCFSDIPGPRGFTALSRVLRGLFGGTSDLDALHLAGFQKYQRFGKIVRETPLPGVNVVWLFDPDDIAKVLSDHGNGNYPQRRSHLALEKYRNDRPEIYRTPGLLPT</sequence>
<dbReference type="EnsemblMetazoa" id="PPAI006430-RA">
    <property type="protein sequence ID" value="PPAI006430-PA"/>
    <property type="gene ID" value="PPAI006430"/>
</dbReference>
<protein>
    <submittedName>
        <fullName evidence="2">Uncharacterized protein</fullName>
    </submittedName>
</protein>
<reference evidence="2" key="1">
    <citation type="submission" date="2022-08" db="UniProtKB">
        <authorList>
            <consortium name="EnsemblMetazoa"/>
        </authorList>
    </citation>
    <scope>IDENTIFICATION</scope>
    <source>
        <strain evidence="2">Israel</strain>
    </source>
</reference>
<accession>A0A1B0GP21</accession>
<dbReference type="EMBL" id="AJVK01033027">
    <property type="status" value="NOT_ANNOTATED_CDS"/>
    <property type="molecule type" value="Genomic_DNA"/>
</dbReference>
<dbReference type="AlphaFoldDB" id="A0A1B0GP21"/>
<dbReference type="Gene3D" id="1.10.630.10">
    <property type="entry name" value="Cytochrome P450"/>
    <property type="match status" value="1"/>
</dbReference>
<dbReference type="InterPro" id="IPR036396">
    <property type="entry name" value="Cyt_P450_sf"/>
</dbReference>
<evidence type="ECO:0000313" key="2">
    <source>
        <dbReference type="EnsemblMetazoa" id="PPAI006430-PA"/>
    </source>
</evidence>
<organism evidence="2 3">
    <name type="scientific">Phlebotomus papatasi</name>
    <name type="common">Sandfly</name>
    <dbReference type="NCBI Taxonomy" id="29031"/>
    <lineage>
        <taxon>Eukaryota</taxon>
        <taxon>Metazoa</taxon>
        <taxon>Ecdysozoa</taxon>
        <taxon>Arthropoda</taxon>
        <taxon>Hexapoda</taxon>
        <taxon>Insecta</taxon>
        <taxon>Pterygota</taxon>
        <taxon>Neoptera</taxon>
        <taxon>Endopterygota</taxon>
        <taxon>Diptera</taxon>
        <taxon>Nematocera</taxon>
        <taxon>Psychodoidea</taxon>
        <taxon>Psychodidae</taxon>
        <taxon>Phlebotomus</taxon>
        <taxon>Phlebotomus</taxon>
    </lineage>
</organism>
<keyword evidence="1" id="KW-0503">Monooxygenase</keyword>
<dbReference type="GO" id="GO:0016705">
    <property type="term" value="F:oxidoreductase activity, acting on paired donors, with incorporation or reduction of molecular oxygen"/>
    <property type="evidence" value="ECO:0007669"/>
    <property type="project" value="InterPro"/>
</dbReference>